<reference evidence="3" key="1">
    <citation type="submission" date="2021-01" db="EMBL/GenBank/DDBJ databases">
        <authorList>
            <person name="Corre E."/>
            <person name="Pelletier E."/>
            <person name="Niang G."/>
            <person name="Scheremetjew M."/>
            <person name="Finn R."/>
            <person name="Kale V."/>
            <person name="Holt S."/>
            <person name="Cochrane G."/>
            <person name="Meng A."/>
            <person name="Brown T."/>
            <person name="Cohen L."/>
        </authorList>
    </citation>
    <scope>NUCLEOTIDE SEQUENCE</scope>
    <source>
        <strain evidence="3">GSO104</strain>
    </source>
</reference>
<feature type="transmembrane region" description="Helical" evidence="2">
    <location>
        <begin position="152"/>
        <end position="178"/>
    </location>
</feature>
<feature type="region of interest" description="Disordered" evidence="1">
    <location>
        <begin position="360"/>
        <end position="397"/>
    </location>
</feature>
<organism evidence="3">
    <name type="scientific">Ditylum brightwellii</name>
    <dbReference type="NCBI Taxonomy" id="49249"/>
    <lineage>
        <taxon>Eukaryota</taxon>
        <taxon>Sar</taxon>
        <taxon>Stramenopiles</taxon>
        <taxon>Ochrophyta</taxon>
        <taxon>Bacillariophyta</taxon>
        <taxon>Mediophyceae</taxon>
        <taxon>Lithodesmiophycidae</taxon>
        <taxon>Lithodesmiales</taxon>
        <taxon>Lithodesmiaceae</taxon>
        <taxon>Ditylum</taxon>
    </lineage>
</organism>
<gene>
    <name evidence="3" type="ORF">DBRI00130_LOCUS7526</name>
</gene>
<evidence type="ECO:0000313" key="3">
    <source>
        <dbReference type="EMBL" id="CAE4593119.1"/>
    </source>
</evidence>
<proteinExistence type="predicted"/>
<keyword evidence="2" id="KW-0812">Transmembrane</keyword>
<feature type="compositionally biased region" description="Low complexity" evidence="1">
    <location>
        <begin position="362"/>
        <end position="383"/>
    </location>
</feature>
<sequence>MARAEAIVGDSKQPNTEDEKIENLEKEEIVMVKDEETRLLANNYNKHNTTDENHKQLQEEEDLLMIQNRKFDLTELCHIFLGPRGQKIYSAYVCLDIYSYLWVYASVFANAMSTAFQTTTDEDEQDLYPWFIGLFAIIVIPMSVLELSEQTFFQVFLSGCRILMVCFLIGTPIVAAAFTTANDDSTTIIPHFNNQIHPSGINNETTTTTWFNLSKLHQMIPIAVYSVIFHQAIPGLAHTTQQKSKIGIIFSYTFFFLGFTYALIGWIDAWYFGNGIYESCNLNWKGYHGGTGRFVLQEGDEERAASGYWVDVAAWAQFISFFVVVFPALDVLSAFPINAFILGNSMRDMMIMMTRNNKNDTRTTNQEANNCNHTDNNGNNNYNNDDDNTTLHSGDNEQPQLVVVPNKQMTIFYRAMAAIPPIIGAFFVRDLGIVTDYSGLTGLAIAFCFPPLLYIASDYKMKQHPSFCTRRTVYERFGSSSVVHAKIMLLFGLILIVYCFCLLTFGS</sequence>
<accession>A0A7S4QV95</accession>
<feature type="region of interest" description="Disordered" evidence="1">
    <location>
        <begin position="1"/>
        <end position="22"/>
    </location>
</feature>
<dbReference type="EMBL" id="HBNS01009338">
    <property type="protein sequence ID" value="CAE4593119.1"/>
    <property type="molecule type" value="Transcribed_RNA"/>
</dbReference>
<name>A0A7S4QV95_9STRA</name>
<keyword evidence="2" id="KW-0472">Membrane</keyword>
<feature type="transmembrane region" description="Helical" evidence="2">
    <location>
        <begin position="318"/>
        <end position="343"/>
    </location>
</feature>
<evidence type="ECO:0000256" key="1">
    <source>
        <dbReference type="SAM" id="MobiDB-lite"/>
    </source>
</evidence>
<evidence type="ECO:0008006" key="4">
    <source>
        <dbReference type="Google" id="ProtNLM"/>
    </source>
</evidence>
<feature type="transmembrane region" description="Helical" evidence="2">
    <location>
        <begin position="88"/>
        <end position="107"/>
    </location>
</feature>
<feature type="transmembrane region" description="Helical" evidence="2">
    <location>
        <begin position="127"/>
        <end position="145"/>
    </location>
</feature>
<dbReference type="PANTHER" id="PTHR16189:SF2">
    <property type="entry name" value="AMINO ACID TRANSPORTER TRANSMEMBRANE DOMAIN-CONTAINING PROTEIN"/>
    <property type="match status" value="1"/>
</dbReference>
<feature type="transmembrane region" description="Helical" evidence="2">
    <location>
        <begin position="487"/>
        <end position="506"/>
    </location>
</feature>
<keyword evidence="2" id="KW-1133">Transmembrane helix</keyword>
<evidence type="ECO:0000256" key="2">
    <source>
        <dbReference type="SAM" id="Phobius"/>
    </source>
</evidence>
<feature type="transmembrane region" description="Helical" evidence="2">
    <location>
        <begin position="249"/>
        <end position="267"/>
    </location>
</feature>
<dbReference type="AlphaFoldDB" id="A0A7S4QV95"/>
<feature type="transmembrane region" description="Helical" evidence="2">
    <location>
        <begin position="219"/>
        <end position="237"/>
    </location>
</feature>
<feature type="transmembrane region" description="Helical" evidence="2">
    <location>
        <begin position="437"/>
        <end position="456"/>
    </location>
</feature>
<feature type="transmembrane region" description="Helical" evidence="2">
    <location>
        <begin position="411"/>
        <end position="431"/>
    </location>
</feature>
<protein>
    <recommendedName>
        <fullName evidence="4">Amino acid transporter transmembrane domain-containing protein</fullName>
    </recommendedName>
</protein>
<dbReference type="PANTHER" id="PTHR16189">
    <property type="entry name" value="TRANSMEMBRANE PROTEIN 104-RELATED"/>
    <property type="match status" value="1"/>
</dbReference>